<reference evidence="3 4" key="1">
    <citation type="submission" date="2019-03" db="EMBL/GenBank/DDBJ databases">
        <title>Muricauda SCR12 sp.nov, a marine bacterium isolated from Pacific Ocean:the Okinawa trough.</title>
        <authorList>
            <person name="Liu L."/>
        </authorList>
    </citation>
    <scope>NUCLEOTIDE SEQUENCE [LARGE SCALE GENOMIC DNA]</scope>
    <source>
        <strain evidence="3 4">SCR12</strain>
    </source>
</reference>
<evidence type="ECO:0000256" key="1">
    <source>
        <dbReference type="ARBA" id="ARBA00022441"/>
    </source>
</evidence>
<keyword evidence="2" id="KW-0677">Repeat</keyword>
<dbReference type="OrthoDB" id="996574at2"/>
<organism evidence="3 4">
    <name type="scientific">Flagellimonas alvinocaridis</name>
    <dbReference type="NCBI Taxonomy" id="2530200"/>
    <lineage>
        <taxon>Bacteria</taxon>
        <taxon>Pseudomonadati</taxon>
        <taxon>Bacteroidota</taxon>
        <taxon>Flavobacteriia</taxon>
        <taxon>Flavobacteriales</taxon>
        <taxon>Flavobacteriaceae</taxon>
        <taxon>Flagellimonas</taxon>
    </lineage>
</organism>
<dbReference type="AlphaFoldDB" id="A0A4S8RZM1"/>
<comment type="caution">
    <text evidence="3">The sequence shown here is derived from an EMBL/GenBank/DDBJ whole genome shotgun (WGS) entry which is preliminary data.</text>
</comment>
<dbReference type="Gene3D" id="2.120.10.80">
    <property type="entry name" value="Kelch-type beta propeller"/>
    <property type="match status" value="1"/>
</dbReference>
<dbReference type="Proteomes" id="UP000310406">
    <property type="component" value="Unassembled WGS sequence"/>
</dbReference>
<keyword evidence="4" id="KW-1185">Reference proteome</keyword>
<dbReference type="SUPFAM" id="SSF117281">
    <property type="entry name" value="Kelch motif"/>
    <property type="match status" value="1"/>
</dbReference>
<dbReference type="PANTHER" id="PTHR24412:SF489">
    <property type="entry name" value="RING FINGER DOMAIN AND KELCH REPEAT-CONTAINING PROTEIN DDB_G0271372"/>
    <property type="match status" value="1"/>
</dbReference>
<protein>
    <recommendedName>
        <fullName evidence="5">Galactose oxidase</fullName>
    </recommendedName>
</protein>
<evidence type="ECO:0000313" key="3">
    <source>
        <dbReference type="EMBL" id="THV59624.1"/>
    </source>
</evidence>
<name>A0A4S8RZM1_9FLAO</name>
<gene>
    <name evidence="3" type="ORF">EZV76_08640</name>
</gene>
<keyword evidence="1" id="KW-0880">Kelch repeat</keyword>
<evidence type="ECO:0000256" key="2">
    <source>
        <dbReference type="ARBA" id="ARBA00022737"/>
    </source>
</evidence>
<proteinExistence type="predicted"/>
<dbReference type="RefSeq" id="WP_136566144.1">
    <property type="nucleotide sequence ID" value="NZ_SNTZ01000003.1"/>
</dbReference>
<sequence>MKKGLLNVFMKRNLLHIFAITLLIWSCSSDDSPQPIPTGKTDEKPTLSELQGETMGKLTENGKPTVWKIETAQLSAGSEILDVTSNFNVADDEFIFSGSVSNGSLEWRRGHDLNMSASSMDETLLDYYRSPKSSAFSFVGESSSDLVSDDFDINVAPDGTITATISGSGSDTSKNGTVTGKGGIGELVMTLVKKNPDDYKAPPTGGLQFSEAFRFGSTSIEGYSPGMIGSNSDNSFFLVNREDALKENEAWGPERVIKFNIDDFSQEEYVYTNPEFLDNGASKQLHVVNNELIAFGGRYVNTYDLDLSGDPTTVPHGLVSEEFDSEIMFTRFGIAVQDDNVYVIGGGFVPSEGFDTKEARNIYKWDLETMTPTLFASLPERRYGARGTIVNNKMYVFGGSLGFYDDTPTNTIYVIDMDNPKDIQTLAMPKKLSFSFVQKHQNLIYVAGTTLQFDTEGNPSGRESTIHVFDTQDNSITEISHNLNNPDGFHSIHQMALFNGKMFVIYGGMQGEELPNSIYDEWFIYGADLE</sequence>
<accession>A0A4S8RZM1</accession>
<dbReference type="InterPro" id="IPR015915">
    <property type="entry name" value="Kelch-typ_b-propeller"/>
</dbReference>
<dbReference type="Pfam" id="PF24681">
    <property type="entry name" value="Kelch_KLHDC2_KLHL20_DRC7"/>
    <property type="match status" value="1"/>
</dbReference>
<dbReference type="EMBL" id="SNTZ01000003">
    <property type="protein sequence ID" value="THV59624.1"/>
    <property type="molecule type" value="Genomic_DNA"/>
</dbReference>
<evidence type="ECO:0008006" key="5">
    <source>
        <dbReference type="Google" id="ProtNLM"/>
    </source>
</evidence>
<evidence type="ECO:0000313" key="4">
    <source>
        <dbReference type="Proteomes" id="UP000310406"/>
    </source>
</evidence>
<dbReference type="PANTHER" id="PTHR24412">
    <property type="entry name" value="KELCH PROTEIN"/>
    <property type="match status" value="1"/>
</dbReference>